<dbReference type="EMBL" id="CP036273">
    <property type="protein sequence ID" value="QDU23659.1"/>
    <property type="molecule type" value="Genomic_DNA"/>
</dbReference>
<dbReference type="EC" id="1.1.9.1" evidence="3"/>
<evidence type="ECO:0000256" key="1">
    <source>
        <dbReference type="SAM" id="SignalP"/>
    </source>
</evidence>
<dbReference type="InterPro" id="IPR015943">
    <property type="entry name" value="WD40/YVTN_repeat-like_dom_sf"/>
</dbReference>
<dbReference type="InterPro" id="IPR011047">
    <property type="entry name" value="Quinoprotein_ADH-like_sf"/>
</dbReference>
<evidence type="ECO:0000313" key="4">
    <source>
        <dbReference type="Proteomes" id="UP000319576"/>
    </source>
</evidence>
<keyword evidence="4" id="KW-1185">Reference proteome</keyword>
<dbReference type="OrthoDB" id="255628at2"/>
<dbReference type="SUPFAM" id="SSF50998">
    <property type="entry name" value="Quinoprotein alcohol dehydrogenase-like"/>
    <property type="match status" value="1"/>
</dbReference>
<dbReference type="SMART" id="SM00564">
    <property type="entry name" value="PQQ"/>
    <property type="match status" value="5"/>
</dbReference>
<keyword evidence="3" id="KW-0560">Oxidoreductase</keyword>
<keyword evidence="1" id="KW-0732">Signal</keyword>
<feature type="signal peptide" evidence="1">
    <location>
        <begin position="1"/>
        <end position="18"/>
    </location>
</feature>
<dbReference type="Gene3D" id="2.130.10.10">
    <property type="entry name" value="YVTN repeat-like/Quinoprotein amine dehydrogenase"/>
    <property type="match status" value="1"/>
</dbReference>
<feature type="domain" description="Pyrrolo-quinoline quinone repeat" evidence="2">
    <location>
        <begin position="315"/>
        <end position="399"/>
    </location>
</feature>
<protein>
    <submittedName>
        <fullName evidence="3">Quinohemoprotein alcohol dehydrogenase ADH-IIG</fullName>
        <ecNumber evidence="3">1.1.9.1</ecNumber>
    </submittedName>
</protein>
<name>A0A517Y1K7_9BACT</name>
<gene>
    <name evidence="3" type="primary">qgdA</name>
    <name evidence="3" type="ORF">ETAA1_56640</name>
</gene>
<feature type="chain" id="PRO_5022242146" evidence="1">
    <location>
        <begin position="19"/>
        <end position="404"/>
    </location>
</feature>
<dbReference type="InterPro" id="IPR002372">
    <property type="entry name" value="PQQ_rpt_dom"/>
</dbReference>
<dbReference type="Proteomes" id="UP000319576">
    <property type="component" value="Chromosome"/>
</dbReference>
<reference evidence="3 4" key="1">
    <citation type="submission" date="2019-02" db="EMBL/GenBank/DDBJ databases">
        <title>Deep-cultivation of Planctomycetes and their phenomic and genomic characterization uncovers novel biology.</title>
        <authorList>
            <person name="Wiegand S."/>
            <person name="Jogler M."/>
            <person name="Boedeker C."/>
            <person name="Pinto D."/>
            <person name="Vollmers J."/>
            <person name="Rivas-Marin E."/>
            <person name="Kohn T."/>
            <person name="Peeters S.H."/>
            <person name="Heuer A."/>
            <person name="Rast P."/>
            <person name="Oberbeckmann S."/>
            <person name="Bunk B."/>
            <person name="Jeske O."/>
            <person name="Meyerdierks A."/>
            <person name="Storesund J.E."/>
            <person name="Kallscheuer N."/>
            <person name="Luecker S."/>
            <person name="Lage O.M."/>
            <person name="Pohl T."/>
            <person name="Merkel B.J."/>
            <person name="Hornburger P."/>
            <person name="Mueller R.-W."/>
            <person name="Bruemmer F."/>
            <person name="Labrenz M."/>
            <person name="Spormann A.M."/>
            <person name="Op den Camp H."/>
            <person name="Overmann J."/>
            <person name="Amann R."/>
            <person name="Jetten M.S.M."/>
            <person name="Mascher T."/>
            <person name="Medema M.H."/>
            <person name="Devos D.P."/>
            <person name="Kaster A.-K."/>
            <person name="Ovreas L."/>
            <person name="Rohde M."/>
            <person name="Galperin M.Y."/>
            <person name="Jogler C."/>
        </authorList>
    </citation>
    <scope>NUCLEOTIDE SEQUENCE [LARGE SCALE GENOMIC DNA]</scope>
    <source>
        <strain evidence="3 4">ETA_A1</strain>
    </source>
</reference>
<dbReference type="InterPro" id="IPR018391">
    <property type="entry name" value="PQQ_b-propeller_rpt"/>
</dbReference>
<organism evidence="3 4">
    <name type="scientific">Urbifossiella limnaea</name>
    <dbReference type="NCBI Taxonomy" id="2528023"/>
    <lineage>
        <taxon>Bacteria</taxon>
        <taxon>Pseudomonadati</taxon>
        <taxon>Planctomycetota</taxon>
        <taxon>Planctomycetia</taxon>
        <taxon>Gemmatales</taxon>
        <taxon>Gemmataceae</taxon>
        <taxon>Urbifossiella</taxon>
    </lineage>
</organism>
<dbReference type="AlphaFoldDB" id="A0A517Y1K7"/>
<dbReference type="PANTHER" id="PTHR34512:SF30">
    <property type="entry name" value="OUTER MEMBRANE PROTEIN ASSEMBLY FACTOR BAMB"/>
    <property type="match status" value="1"/>
</dbReference>
<evidence type="ECO:0000259" key="2">
    <source>
        <dbReference type="Pfam" id="PF13360"/>
    </source>
</evidence>
<sequence precursor="true">MTRFPAALVLALVPALLAADWPQFLGPTRDNQSPEKIAPWTGTPKTLWKQPVGESHSSPVVANGLVYAFYQPKGKDADALAAFDAATGEKKWEQSYARAAFSPPFGNGPRGTPAIVDGKAYTLGGTGVLACWDAADGKVLWQVDTLKEYKAPNLSFGVSGSPLVSGGKVFVNVGGKGAGVAAFDAATGKLAWKATDDKASYSSPVVADVGGAKQVVFLTAAGLAGFDPDTGKEGWRYPFRDLLQESATSPLVKNGVVYGSSVTLGSVALKLGGAAPTKAWAAPQLNCYFSTPAFGKDGETLFMLNGKLSINPKITLRAVDAATGQVRWEKPDVGKYHAALVVGSDGNVLMLDDGGSLSVFSGERAAFRELCRAKVCGPTWAHPALADGRVFLRDETELVCVSIR</sequence>
<dbReference type="PANTHER" id="PTHR34512">
    <property type="entry name" value="CELL SURFACE PROTEIN"/>
    <property type="match status" value="1"/>
</dbReference>
<evidence type="ECO:0000313" key="3">
    <source>
        <dbReference type="EMBL" id="QDU23659.1"/>
    </source>
</evidence>
<dbReference type="Pfam" id="PF13360">
    <property type="entry name" value="PQQ_2"/>
    <property type="match status" value="2"/>
</dbReference>
<dbReference type="Gene3D" id="2.40.10.480">
    <property type="match status" value="1"/>
</dbReference>
<proteinExistence type="predicted"/>
<dbReference type="GO" id="GO:0016491">
    <property type="term" value="F:oxidoreductase activity"/>
    <property type="evidence" value="ECO:0007669"/>
    <property type="project" value="UniProtKB-KW"/>
</dbReference>
<dbReference type="RefSeq" id="WP_145243888.1">
    <property type="nucleotide sequence ID" value="NZ_CP036273.1"/>
</dbReference>
<accession>A0A517Y1K7</accession>
<feature type="domain" description="Pyrrolo-quinoline quinone repeat" evidence="2">
    <location>
        <begin position="80"/>
        <end position="264"/>
    </location>
</feature>
<dbReference type="KEGG" id="uli:ETAA1_56640"/>